<dbReference type="GO" id="GO:0009277">
    <property type="term" value="C:fungal-type cell wall"/>
    <property type="evidence" value="ECO:0007669"/>
    <property type="project" value="TreeGrafter"/>
</dbReference>
<keyword evidence="3 6" id="KW-0378">Hydrolase</keyword>
<dbReference type="InterPro" id="IPR017853">
    <property type="entry name" value="GH"/>
</dbReference>
<reference evidence="6 7" key="1">
    <citation type="submission" date="2020-01" db="EMBL/GenBank/DDBJ databases">
        <authorList>
            <consortium name="DOE Joint Genome Institute"/>
            <person name="Haridas S."/>
            <person name="Albert R."/>
            <person name="Binder M."/>
            <person name="Bloem J."/>
            <person name="Labutti K."/>
            <person name="Salamov A."/>
            <person name="Andreopoulos B."/>
            <person name="Baker S.E."/>
            <person name="Barry K."/>
            <person name="Bills G."/>
            <person name="Bluhm B.H."/>
            <person name="Cannon C."/>
            <person name="Castanera R."/>
            <person name="Culley D.E."/>
            <person name="Daum C."/>
            <person name="Ezra D."/>
            <person name="Gonzalez J.B."/>
            <person name="Henrissat B."/>
            <person name="Kuo A."/>
            <person name="Liang C."/>
            <person name="Lipzen A."/>
            <person name="Lutzoni F."/>
            <person name="Magnuson J."/>
            <person name="Mondo S."/>
            <person name="Nolan M."/>
            <person name="Ohm R."/>
            <person name="Pangilinan J."/>
            <person name="Park H.-J.H."/>
            <person name="Ramirez L."/>
            <person name="Alfaro M."/>
            <person name="Sun H."/>
            <person name="Tritt A."/>
            <person name="Yoshinaga Y."/>
            <person name="Zwiers L.-H.L."/>
            <person name="Turgeon B.G."/>
            <person name="Goodwin S.B."/>
            <person name="Spatafora J.W."/>
            <person name="Crous P.W."/>
            <person name="Grigoriev I.V."/>
        </authorList>
    </citation>
    <scope>NUCLEOTIDE SEQUENCE [LARGE SCALE GENOMIC DNA]</scope>
    <source>
        <strain evidence="6 7">CBS 611.86</strain>
    </source>
</reference>
<proteinExistence type="inferred from homology"/>
<keyword evidence="5" id="KW-0732">Signal</keyword>
<evidence type="ECO:0000313" key="6">
    <source>
        <dbReference type="EMBL" id="KAF2868879.1"/>
    </source>
</evidence>
<dbReference type="InterPro" id="IPR050732">
    <property type="entry name" value="Beta-glucan_modifiers"/>
</dbReference>
<dbReference type="GO" id="GO:0042973">
    <property type="term" value="F:glucan endo-1,3-beta-D-glucosidase activity"/>
    <property type="evidence" value="ECO:0007669"/>
    <property type="project" value="TreeGrafter"/>
</dbReference>
<accession>A0A7C8M5F3</accession>
<evidence type="ECO:0000256" key="4">
    <source>
        <dbReference type="SAM" id="MobiDB-lite"/>
    </source>
</evidence>
<dbReference type="GO" id="GO:0009986">
    <property type="term" value="C:cell surface"/>
    <property type="evidence" value="ECO:0007669"/>
    <property type="project" value="TreeGrafter"/>
</dbReference>
<feature type="compositionally biased region" description="Pro residues" evidence="4">
    <location>
        <begin position="133"/>
        <end position="153"/>
    </location>
</feature>
<evidence type="ECO:0000256" key="1">
    <source>
        <dbReference type="ARBA" id="ARBA00004196"/>
    </source>
</evidence>
<feature type="chain" id="PRO_5028803540" evidence="5">
    <location>
        <begin position="23"/>
        <end position="422"/>
    </location>
</feature>
<dbReference type="Gene3D" id="3.20.20.80">
    <property type="entry name" value="Glycosidases"/>
    <property type="match status" value="1"/>
</dbReference>
<gene>
    <name evidence="6" type="ORF">BDV95DRAFT_596579</name>
</gene>
<feature type="region of interest" description="Disordered" evidence="4">
    <location>
        <begin position="126"/>
        <end position="161"/>
    </location>
</feature>
<name>A0A7C8M5F3_9PLEO</name>
<evidence type="ECO:0000313" key="7">
    <source>
        <dbReference type="Proteomes" id="UP000481861"/>
    </source>
</evidence>
<evidence type="ECO:0000256" key="3">
    <source>
        <dbReference type="ARBA" id="ARBA00022801"/>
    </source>
</evidence>
<dbReference type="EMBL" id="JAADJZ010000017">
    <property type="protein sequence ID" value="KAF2868879.1"/>
    <property type="molecule type" value="Genomic_DNA"/>
</dbReference>
<evidence type="ECO:0000256" key="2">
    <source>
        <dbReference type="ARBA" id="ARBA00008773"/>
    </source>
</evidence>
<dbReference type="PANTHER" id="PTHR16631">
    <property type="entry name" value="GLUCAN 1,3-BETA-GLUCOSIDASE"/>
    <property type="match status" value="1"/>
</dbReference>
<dbReference type="AlphaFoldDB" id="A0A7C8M5F3"/>
<dbReference type="SUPFAM" id="SSF51445">
    <property type="entry name" value="(Trans)glycosidases"/>
    <property type="match status" value="1"/>
</dbReference>
<sequence>MKLTPLACALVAGVMFVGVAVGYPFDIKRDLVTEVVWTTVTLGNVIVYVDEQGVPYATTTTTEATGLATTVAETSSAILPSSTPAVPSSMLASQSNPATSALPSFMLVSEKDVVTSVVLEHKVPTPVESGAPAQPPAQSPAQPPAQPPAPSPTPETKEAGPLNFRVPLGVTYDPFMEGGCKPATQLSNEFDAMYRDYGIVRIYGNDCGLIPLAVQKAAGQGKKLMAGVWLPNQRIEDVVNALREAVVKYAGGRWDVISLVSVENERVLEKTMAVSQAIDAVREARRQLRDAGYGGPVGAVEIPSVVVDNPALCEPEVVMVNVHPFFNRDQTAQNAGRTVREQVNTVVKACPNKPIVVTESGWPHEGQTNGAAVPSVENQKAAMASIGREFDGNLFFHNAFDSGWKKDWEGSFGAERYWGVIS</sequence>
<comment type="similarity">
    <text evidence="2">Belongs to the glycosyl hydrolase 17 family.</text>
</comment>
<organism evidence="6 7">
    <name type="scientific">Massariosphaeria phaeospora</name>
    <dbReference type="NCBI Taxonomy" id="100035"/>
    <lineage>
        <taxon>Eukaryota</taxon>
        <taxon>Fungi</taxon>
        <taxon>Dikarya</taxon>
        <taxon>Ascomycota</taxon>
        <taxon>Pezizomycotina</taxon>
        <taxon>Dothideomycetes</taxon>
        <taxon>Pleosporomycetidae</taxon>
        <taxon>Pleosporales</taxon>
        <taxon>Pleosporales incertae sedis</taxon>
        <taxon>Massariosphaeria</taxon>
    </lineage>
</organism>
<feature type="signal peptide" evidence="5">
    <location>
        <begin position="1"/>
        <end position="22"/>
    </location>
</feature>
<dbReference type="GO" id="GO:0071555">
    <property type="term" value="P:cell wall organization"/>
    <property type="evidence" value="ECO:0007669"/>
    <property type="project" value="TreeGrafter"/>
</dbReference>
<keyword evidence="7" id="KW-1185">Reference proteome</keyword>
<protein>
    <submittedName>
        <fullName evidence="6">Glycoside hydrolase superfamily</fullName>
    </submittedName>
</protein>
<comment type="subcellular location">
    <subcellularLocation>
        <location evidence="1">Cell envelope</location>
    </subcellularLocation>
</comment>
<dbReference type="OrthoDB" id="941679at2759"/>
<dbReference type="Proteomes" id="UP000481861">
    <property type="component" value="Unassembled WGS sequence"/>
</dbReference>
<evidence type="ECO:0000256" key="5">
    <source>
        <dbReference type="SAM" id="SignalP"/>
    </source>
</evidence>
<comment type="caution">
    <text evidence="6">The sequence shown here is derived from an EMBL/GenBank/DDBJ whole genome shotgun (WGS) entry which is preliminary data.</text>
</comment>
<dbReference type="GO" id="GO:0005576">
    <property type="term" value="C:extracellular region"/>
    <property type="evidence" value="ECO:0007669"/>
    <property type="project" value="TreeGrafter"/>
</dbReference>
<dbReference type="PANTHER" id="PTHR16631:SF14">
    <property type="entry name" value="FAMILY 17 GLUCOSIDASE SCW10-RELATED"/>
    <property type="match status" value="1"/>
</dbReference>